<proteinExistence type="predicted"/>
<dbReference type="HOGENOM" id="CLU_100236_1_1_9"/>
<name>R4K9X1_CLOPA</name>
<dbReference type="InterPro" id="IPR003772">
    <property type="entry name" value="YceD"/>
</dbReference>
<reference evidence="1 2" key="1">
    <citation type="submission" date="2012-01" db="EMBL/GenBank/DDBJ databases">
        <title>Complete sequence of chromosome of Clostridium pasteurianum BC1.</title>
        <authorList>
            <consortium name="US DOE Joint Genome Institute"/>
            <person name="Lucas S."/>
            <person name="Han J."/>
            <person name="Lapidus A."/>
            <person name="Cheng J.-F."/>
            <person name="Goodwin L."/>
            <person name="Pitluck S."/>
            <person name="Peters L."/>
            <person name="Mikhailova N."/>
            <person name="Teshima H."/>
            <person name="Detter J.C."/>
            <person name="Han C."/>
            <person name="Tapia R."/>
            <person name="Land M."/>
            <person name="Hauser L."/>
            <person name="Kyrpides N."/>
            <person name="Ivanova N."/>
            <person name="Pagani I."/>
            <person name="Dunn J."/>
            <person name="Taghavi S."/>
            <person name="Francis A."/>
            <person name="van der Lelie D."/>
            <person name="Woyke T."/>
        </authorList>
    </citation>
    <scope>NUCLEOTIDE SEQUENCE [LARGE SCALE GENOMIC DNA]</scope>
    <source>
        <strain evidence="1 2">BC1</strain>
    </source>
</reference>
<protein>
    <submittedName>
        <fullName evidence="1">Putative metal-binding protein, possibly nucleic-acid binding protein</fullName>
    </submittedName>
</protein>
<gene>
    <name evidence="1" type="ORF">Clopa_2471</name>
</gene>
<dbReference type="Proteomes" id="UP000013523">
    <property type="component" value="Chromosome"/>
</dbReference>
<dbReference type="EMBL" id="CP003261">
    <property type="protein sequence ID" value="AGK97334.1"/>
    <property type="molecule type" value="Genomic_DNA"/>
</dbReference>
<keyword evidence="2" id="KW-1185">Reference proteome</keyword>
<evidence type="ECO:0000313" key="1">
    <source>
        <dbReference type="EMBL" id="AGK97334.1"/>
    </source>
</evidence>
<organism evidence="1 2">
    <name type="scientific">Clostridium pasteurianum BC1</name>
    <dbReference type="NCBI Taxonomy" id="86416"/>
    <lineage>
        <taxon>Bacteria</taxon>
        <taxon>Bacillati</taxon>
        <taxon>Bacillota</taxon>
        <taxon>Clostridia</taxon>
        <taxon>Eubacteriales</taxon>
        <taxon>Clostridiaceae</taxon>
        <taxon>Clostridium</taxon>
    </lineage>
</organism>
<dbReference type="AlphaFoldDB" id="R4K9X1"/>
<dbReference type="RefSeq" id="WP_015615636.1">
    <property type="nucleotide sequence ID" value="NC_021182.1"/>
</dbReference>
<dbReference type="eggNOG" id="COG1399">
    <property type="taxonomic scope" value="Bacteria"/>
</dbReference>
<accession>R4K9X1</accession>
<dbReference type="PANTHER" id="PTHR34374">
    <property type="entry name" value="LARGE RIBOSOMAL RNA SUBUNIT ACCUMULATION PROTEIN YCED HOMOLOG 1, CHLOROPLASTIC"/>
    <property type="match status" value="1"/>
</dbReference>
<dbReference type="KEGG" id="cpas:Clopa_2471"/>
<dbReference type="PATRIC" id="fig|86416.3.peg.2453"/>
<sequence>MMINISDLIDKKATKKDIDVVLDLKEFSDDYETYQVLEPIRVKATLVRPGDIISLDGFICGEIQLTCSRCLENFSYKLQLELQEKLTNDPENKDDELIFINNDKLDLIEIVENNIIMSLPIQRLCKENCKGLCQVCGTNLNNSTCNCENSDIDPRLAELKDLFSNN</sequence>
<dbReference type="PANTHER" id="PTHR34374:SF1">
    <property type="entry name" value="LARGE RIBOSOMAL RNA SUBUNIT ACCUMULATION PROTEIN YCED HOMOLOG 1, CHLOROPLASTIC"/>
    <property type="match status" value="1"/>
</dbReference>
<evidence type="ECO:0000313" key="2">
    <source>
        <dbReference type="Proteomes" id="UP000013523"/>
    </source>
</evidence>
<dbReference type="STRING" id="86416.Clopa_2471"/>
<dbReference type="Pfam" id="PF02620">
    <property type="entry name" value="YceD"/>
    <property type="match status" value="1"/>
</dbReference>